<protein>
    <submittedName>
        <fullName evidence="1">Uncharacterized protein</fullName>
    </submittedName>
</protein>
<dbReference type="EMBL" id="SWKV01000030">
    <property type="protein sequence ID" value="KAF3039593.1"/>
    <property type="molecule type" value="Genomic_DNA"/>
</dbReference>
<evidence type="ECO:0000313" key="2">
    <source>
        <dbReference type="Proteomes" id="UP000758155"/>
    </source>
</evidence>
<evidence type="ECO:0000313" key="1">
    <source>
        <dbReference type="EMBL" id="KAF3039593.1"/>
    </source>
</evidence>
<reference evidence="1" key="1">
    <citation type="submission" date="2019-04" db="EMBL/GenBank/DDBJ databases">
        <title>Sequencing of skin fungus with MAO and IRED activity.</title>
        <authorList>
            <person name="Marsaioli A.J."/>
            <person name="Bonatto J.M.C."/>
            <person name="Reis Junior O."/>
        </authorList>
    </citation>
    <scope>NUCLEOTIDE SEQUENCE</scope>
    <source>
        <strain evidence="1">28M1</strain>
    </source>
</reference>
<accession>A0A9P5C155</accession>
<dbReference type="AlphaFoldDB" id="A0A9P5C155"/>
<organism evidence="1 2">
    <name type="scientific">Didymella heteroderae</name>
    <dbReference type="NCBI Taxonomy" id="1769908"/>
    <lineage>
        <taxon>Eukaryota</taxon>
        <taxon>Fungi</taxon>
        <taxon>Dikarya</taxon>
        <taxon>Ascomycota</taxon>
        <taxon>Pezizomycotina</taxon>
        <taxon>Dothideomycetes</taxon>
        <taxon>Pleosporomycetidae</taxon>
        <taxon>Pleosporales</taxon>
        <taxon>Pleosporineae</taxon>
        <taxon>Didymellaceae</taxon>
        <taxon>Didymella</taxon>
    </lineage>
</organism>
<sequence length="138" mass="15604">MKFILVYPGPLYESLPYTLRVSKAVAVSFTFLDFHLVALGGKFDESRPKEPMKEDYEMYTAAGDLMIWIPESTAIDDTLTWPVGFFNSVLAEAKLEILKANTCSSWFYRDADEMLYPLHMVNLSIALQPGSLHSGKLE</sequence>
<dbReference type="OrthoDB" id="3935706at2759"/>
<keyword evidence="2" id="KW-1185">Reference proteome</keyword>
<comment type="caution">
    <text evidence="1">The sequence shown here is derived from an EMBL/GenBank/DDBJ whole genome shotgun (WGS) entry which is preliminary data.</text>
</comment>
<gene>
    <name evidence="1" type="ORF">E8E12_009281</name>
</gene>
<dbReference type="Proteomes" id="UP000758155">
    <property type="component" value="Unassembled WGS sequence"/>
</dbReference>
<proteinExistence type="predicted"/>
<name>A0A9P5C155_9PLEO</name>